<proteinExistence type="predicted"/>
<dbReference type="Proteomes" id="UP001060085">
    <property type="component" value="Linkage Group LG07"/>
</dbReference>
<dbReference type="EMBL" id="CM044707">
    <property type="protein sequence ID" value="KAI5653153.1"/>
    <property type="molecule type" value="Genomic_DNA"/>
</dbReference>
<accession>A0ACC0A182</accession>
<comment type="caution">
    <text evidence="1">The sequence shown here is derived from an EMBL/GenBank/DDBJ whole genome shotgun (WGS) entry which is preliminary data.</text>
</comment>
<evidence type="ECO:0000313" key="1">
    <source>
        <dbReference type="EMBL" id="KAI5653153.1"/>
    </source>
</evidence>
<evidence type="ECO:0000313" key="2">
    <source>
        <dbReference type="Proteomes" id="UP001060085"/>
    </source>
</evidence>
<protein>
    <submittedName>
        <fullName evidence="1">Uncharacterized protein</fullName>
    </submittedName>
</protein>
<reference evidence="2" key="1">
    <citation type="journal article" date="2023" name="Nat. Plants">
        <title>Single-cell RNA sequencing provides a high-resolution roadmap for understanding the multicellular compartmentation of specialized metabolism.</title>
        <authorList>
            <person name="Sun S."/>
            <person name="Shen X."/>
            <person name="Li Y."/>
            <person name="Li Y."/>
            <person name="Wang S."/>
            <person name="Li R."/>
            <person name="Zhang H."/>
            <person name="Shen G."/>
            <person name="Guo B."/>
            <person name="Wei J."/>
            <person name="Xu J."/>
            <person name="St-Pierre B."/>
            <person name="Chen S."/>
            <person name="Sun C."/>
        </authorList>
    </citation>
    <scope>NUCLEOTIDE SEQUENCE [LARGE SCALE GENOMIC DNA]</scope>
</reference>
<organism evidence="1 2">
    <name type="scientific">Catharanthus roseus</name>
    <name type="common">Madagascar periwinkle</name>
    <name type="synonym">Vinca rosea</name>
    <dbReference type="NCBI Taxonomy" id="4058"/>
    <lineage>
        <taxon>Eukaryota</taxon>
        <taxon>Viridiplantae</taxon>
        <taxon>Streptophyta</taxon>
        <taxon>Embryophyta</taxon>
        <taxon>Tracheophyta</taxon>
        <taxon>Spermatophyta</taxon>
        <taxon>Magnoliopsida</taxon>
        <taxon>eudicotyledons</taxon>
        <taxon>Gunneridae</taxon>
        <taxon>Pentapetalae</taxon>
        <taxon>asterids</taxon>
        <taxon>lamiids</taxon>
        <taxon>Gentianales</taxon>
        <taxon>Apocynaceae</taxon>
        <taxon>Rauvolfioideae</taxon>
        <taxon>Vinceae</taxon>
        <taxon>Catharanthinae</taxon>
        <taxon>Catharanthus</taxon>
    </lineage>
</organism>
<name>A0ACC0A182_CATRO</name>
<keyword evidence="2" id="KW-1185">Reference proteome</keyword>
<gene>
    <name evidence="1" type="ORF">M9H77_30340</name>
</gene>
<sequence>MVQYYLLLVVHHRMSWPNQETSLSRWNCWSSLGFPPWAVKNNGDAAHLLVKDLTHGSSARPSQMKYSGLLECCRTVAYRLLPLSAELIVCPRMKQRSWLFNKLMKDVHCVGVRLEISTKEASATVAPTIPSCSFVRCKSTALRLVPPPEELNFSVLRAIAVAAHLEFAEEELVHCCADGEEVDIQRPNPVLPRPRPLFSLPLPFLPLTPVSALRSVHRSVVGKPTKSTNHLVANYPKAIEKEKGTLEAKLEAIKKKKNGKWLIEAWDQDSSESEGEEKVNMFFMAIESEVQSSPSNFSSFIDDDDDPNSMLIEMYDELKKISKRSRS</sequence>